<name>A0A4Q7P3C3_9FIRM</name>
<dbReference type="PROSITE" id="PS51257">
    <property type="entry name" value="PROKAR_LIPOPROTEIN"/>
    <property type="match status" value="1"/>
</dbReference>
<dbReference type="Proteomes" id="UP000292927">
    <property type="component" value="Unassembled WGS sequence"/>
</dbReference>
<dbReference type="AlphaFoldDB" id="A0A4Q7P3C3"/>
<accession>A0A4Q7P3C3</accession>
<dbReference type="EMBL" id="SGXF01000004">
    <property type="protein sequence ID" value="RZS94315.1"/>
    <property type="molecule type" value="Genomic_DNA"/>
</dbReference>
<evidence type="ECO:0000313" key="2">
    <source>
        <dbReference type="Proteomes" id="UP000292927"/>
    </source>
</evidence>
<keyword evidence="2" id="KW-1185">Reference proteome</keyword>
<evidence type="ECO:0000313" key="1">
    <source>
        <dbReference type="EMBL" id="RZS94315.1"/>
    </source>
</evidence>
<comment type="caution">
    <text evidence="1">The sequence shown here is derived from an EMBL/GenBank/DDBJ whole genome shotgun (WGS) entry which is preliminary data.</text>
</comment>
<dbReference type="RefSeq" id="WP_165388902.1">
    <property type="nucleotide sequence ID" value="NZ_SGXF01000004.1"/>
</dbReference>
<organism evidence="1 2">
    <name type="scientific">Cuneatibacter caecimuris</name>
    <dbReference type="NCBI Taxonomy" id="1796618"/>
    <lineage>
        <taxon>Bacteria</taxon>
        <taxon>Bacillati</taxon>
        <taxon>Bacillota</taxon>
        <taxon>Clostridia</taxon>
        <taxon>Lachnospirales</taxon>
        <taxon>Lachnospiraceae</taxon>
        <taxon>Cuneatibacter</taxon>
    </lineage>
</organism>
<reference evidence="1 2" key="1">
    <citation type="submission" date="2019-02" db="EMBL/GenBank/DDBJ databases">
        <title>Genomic Encyclopedia of Type Strains, Phase IV (KMG-IV): sequencing the most valuable type-strain genomes for metagenomic binning, comparative biology and taxonomic classification.</title>
        <authorList>
            <person name="Goeker M."/>
        </authorList>
    </citation>
    <scope>NUCLEOTIDE SEQUENCE [LARGE SCALE GENOMIC DNA]</scope>
    <source>
        <strain evidence="1 2">DSM 29486</strain>
    </source>
</reference>
<dbReference type="InterPro" id="IPR022121">
    <property type="entry name" value="Peptidase_M73_camelysin"/>
</dbReference>
<sequence length="189" mass="20654">MNMRKKTIALLTTLVLALGCIIGGTVAWLTARTNQIVNTFTTSNIDITLEETTGMNYKMVPGHTIAKNPKAAVIVGSEECYLFVMLEKSANFDSYLAFEMADGWIALDNVEGVYYRTVTASQMGTEYSVLKDDQVSVKGTVTKEMMDTLSPQTDPILSITAYASQLHKNSTEDFTAAEAWTNIGPASQN</sequence>
<proteinExistence type="predicted"/>
<gene>
    <name evidence="1" type="ORF">EV209_2155</name>
</gene>
<dbReference type="Pfam" id="PF12389">
    <property type="entry name" value="Peptidase_M73"/>
    <property type="match status" value="1"/>
</dbReference>
<protein>
    <submittedName>
        <fullName evidence="1">Camelysin-like metallo-endopeptidase</fullName>
    </submittedName>
</protein>